<sequence>MCNLRRFSPVASSWACRTALWGSCRRAVERVAARHSKAWTPHISGGSSGPMTNMTPQRQEEKTDHDPMRQLRHKRQLRDCLELPSKAWPGQLSDGTVHGICPLVTPFFREAIRSPSSCSWAFTGLSLTIPTSFWPVACQKKRELVFWKLRARKSSLARSIST</sequence>
<comment type="caution">
    <text evidence="2">The sequence shown here is derived from an EMBL/GenBank/DDBJ whole genome shotgun (WGS) entry which is preliminary data.</text>
</comment>
<accession>A0AA40B791</accession>
<dbReference type="Proteomes" id="UP001172159">
    <property type="component" value="Unassembled WGS sequence"/>
</dbReference>
<dbReference type="EMBL" id="JAUKTV010000009">
    <property type="protein sequence ID" value="KAK0728927.1"/>
    <property type="molecule type" value="Genomic_DNA"/>
</dbReference>
<reference evidence="2" key="1">
    <citation type="submission" date="2023-06" db="EMBL/GenBank/DDBJ databases">
        <title>Genome-scale phylogeny and comparative genomics of the fungal order Sordariales.</title>
        <authorList>
            <consortium name="Lawrence Berkeley National Laboratory"/>
            <person name="Hensen N."/>
            <person name="Bonometti L."/>
            <person name="Westerberg I."/>
            <person name="Brannstrom I.O."/>
            <person name="Guillou S."/>
            <person name="Cros-Aarteil S."/>
            <person name="Calhoun S."/>
            <person name="Haridas S."/>
            <person name="Kuo A."/>
            <person name="Mondo S."/>
            <person name="Pangilinan J."/>
            <person name="Riley R."/>
            <person name="Labutti K."/>
            <person name="Andreopoulos B."/>
            <person name="Lipzen A."/>
            <person name="Chen C."/>
            <person name="Yanf M."/>
            <person name="Daum C."/>
            <person name="Ng V."/>
            <person name="Clum A."/>
            <person name="Steindorff A."/>
            <person name="Ohm R."/>
            <person name="Martin F."/>
            <person name="Silar P."/>
            <person name="Natvig D."/>
            <person name="Lalanne C."/>
            <person name="Gautier V."/>
            <person name="Ament-Velasquez S.L."/>
            <person name="Kruys A."/>
            <person name="Hutchinson M.I."/>
            <person name="Powell A.J."/>
            <person name="Barry K."/>
            <person name="Miller A.N."/>
            <person name="Grigoriev I.V."/>
            <person name="Debuchy R."/>
            <person name="Gladieux P."/>
            <person name="Thoren M.H."/>
            <person name="Johannesson H."/>
        </authorList>
    </citation>
    <scope>NUCLEOTIDE SEQUENCE</scope>
    <source>
        <strain evidence="2">CBS 540.89</strain>
    </source>
</reference>
<evidence type="ECO:0000256" key="1">
    <source>
        <dbReference type="SAM" id="MobiDB-lite"/>
    </source>
</evidence>
<keyword evidence="3" id="KW-1185">Reference proteome</keyword>
<name>A0AA40B791_9PEZI</name>
<organism evidence="2 3">
    <name type="scientific">Apiosordaria backusii</name>
    <dbReference type="NCBI Taxonomy" id="314023"/>
    <lineage>
        <taxon>Eukaryota</taxon>
        <taxon>Fungi</taxon>
        <taxon>Dikarya</taxon>
        <taxon>Ascomycota</taxon>
        <taxon>Pezizomycotina</taxon>
        <taxon>Sordariomycetes</taxon>
        <taxon>Sordariomycetidae</taxon>
        <taxon>Sordariales</taxon>
        <taxon>Lasiosphaeriaceae</taxon>
        <taxon>Apiosordaria</taxon>
    </lineage>
</organism>
<feature type="compositionally biased region" description="Basic and acidic residues" evidence="1">
    <location>
        <begin position="58"/>
        <end position="69"/>
    </location>
</feature>
<dbReference type="AlphaFoldDB" id="A0AA40B791"/>
<evidence type="ECO:0000313" key="2">
    <source>
        <dbReference type="EMBL" id="KAK0728927.1"/>
    </source>
</evidence>
<evidence type="ECO:0000313" key="3">
    <source>
        <dbReference type="Proteomes" id="UP001172159"/>
    </source>
</evidence>
<feature type="region of interest" description="Disordered" evidence="1">
    <location>
        <begin position="39"/>
        <end position="70"/>
    </location>
</feature>
<gene>
    <name evidence="2" type="ORF">B0T21DRAFT_349870</name>
</gene>
<protein>
    <submittedName>
        <fullName evidence="2">Uncharacterized protein</fullName>
    </submittedName>
</protein>
<proteinExistence type="predicted"/>